<name>A0A414M9Y5_9FIRM</name>
<comment type="caution">
    <text evidence="1">The sequence shown here is derived from an EMBL/GenBank/DDBJ whole genome shotgun (WGS) entry which is preliminary data.</text>
</comment>
<protein>
    <submittedName>
        <fullName evidence="1">Uncharacterized protein</fullName>
    </submittedName>
</protein>
<proteinExistence type="predicted"/>
<dbReference type="EMBL" id="QSKY01000002">
    <property type="protein sequence ID" value="RHF07918.1"/>
    <property type="molecule type" value="Genomic_DNA"/>
</dbReference>
<gene>
    <name evidence="1" type="ORF">DW703_01815</name>
</gene>
<evidence type="ECO:0000313" key="1">
    <source>
        <dbReference type="EMBL" id="RHF07918.1"/>
    </source>
</evidence>
<evidence type="ECO:0000313" key="2">
    <source>
        <dbReference type="Proteomes" id="UP000283501"/>
    </source>
</evidence>
<dbReference type="AlphaFoldDB" id="A0A414M9Y5"/>
<organism evidence="1 2">
    <name type="scientific">Agathobacter rectalis</name>
    <dbReference type="NCBI Taxonomy" id="39491"/>
    <lineage>
        <taxon>Bacteria</taxon>
        <taxon>Bacillati</taxon>
        <taxon>Bacillota</taxon>
        <taxon>Clostridia</taxon>
        <taxon>Lachnospirales</taxon>
        <taxon>Lachnospiraceae</taxon>
        <taxon>Agathobacter</taxon>
    </lineage>
</organism>
<sequence length="65" mass="7742">MHLGNKKINKMLKELEAHNLIYRSHQGLGKPNKIYVYDLLKADNSNWLPKQFKHRKGRTNEKEIL</sequence>
<dbReference type="Proteomes" id="UP000283501">
    <property type="component" value="Unassembled WGS sequence"/>
</dbReference>
<accession>A0A414M9Y5</accession>
<reference evidence="1 2" key="1">
    <citation type="submission" date="2018-08" db="EMBL/GenBank/DDBJ databases">
        <title>A genome reference for cultivated species of the human gut microbiota.</title>
        <authorList>
            <person name="Zou Y."/>
            <person name="Xue W."/>
            <person name="Luo G."/>
        </authorList>
    </citation>
    <scope>NUCLEOTIDE SEQUENCE [LARGE SCALE GENOMIC DNA]</scope>
    <source>
        <strain evidence="1 2">AM26-2LB</strain>
    </source>
</reference>